<gene>
    <name evidence="2" type="ORF">EX30DRAFT_307197</name>
</gene>
<feature type="compositionally biased region" description="Polar residues" evidence="1">
    <location>
        <begin position="10"/>
        <end position="19"/>
    </location>
</feature>
<name>A0A4S2MVK5_9PEZI</name>
<evidence type="ECO:0000313" key="3">
    <source>
        <dbReference type="Proteomes" id="UP000298138"/>
    </source>
</evidence>
<dbReference type="InParanoid" id="A0A4S2MVK5"/>
<organism evidence="2 3">
    <name type="scientific">Ascodesmis nigricans</name>
    <dbReference type="NCBI Taxonomy" id="341454"/>
    <lineage>
        <taxon>Eukaryota</taxon>
        <taxon>Fungi</taxon>
        <taxon>Dikarya</taxon>
        <taxon>Ascomycota</taxon>
        <taxon>Pezizomycotina</taxon>
        <taxon>Pezizomycetes</taxon>
        <taxon>Pezizales</taxon>
        <taxon>Ascodesmidaceae</taxon>
        <taxon>Ascodesmis</taxon>
    </lineage>
</organism>
<evidence type="ECO:0008006" key="4">
    <source>
        <dbReference type="Google" id="ProtNLM"/>
    </source>
</evidence>
<feature type="region of interest" description="Disordered" evidence="1">
    <location>
        <begin position="1"/>
        <end position="22"/>
    </location>
</feature>
<dbReference type="Proteomes" id="UP000298138">
    <property type="component" value="Unassembled WGS sequence"/>
</dbReference>
<evidence type="ECO:0000313" key="2">
    <source>
        <dbReference type="EMBL" id="TGZ80638.1"/>
    </source>
</evidence>
<proteinExistence type="predicted"/>
<sequence>MHLPSYHLAQLNTPPQVSNPFKRPFQADIITPLTTSQPAQPMPVPKRRKSSVRAEQWHPSEADFLLLKLKDEESLPWKGIAQQFHDMGRGEFRVPTLQMRYKRLKEKMRVWDAEDIQLLREAKEEIEKRKWEMISAKMMELGCKKKIPGTACEKKWRDLESMEKNNLPPIQSPELSPTMEAIEMKRELSSISDHQLDVQDD</sequence>
<dbReference type="EMBL" id="ML220123">
    <property type="protein sequence ID" value="TGZ80638.1"/>
    <property type="molecule type" value="Genomic_DNA"/>
</dbReference>
<keyword evidence="3" id="KW-1185">Reference proteome</keyword>
<accession>A0A4S2MVK5</accession>
<protein>
    <recommendedName>
        <fullName evidence="4">Myb-like domain-containing protein</fullName>
    </recommendedName>
</protein>
<evidence type="ECO:0000256" key="1">
    <source>
        <dbReference type="SAM" id="MobiDB-lite"/>
    </source>
</evidence>
<dbReference type="OrthoDB" id="5421421at2759"/>
<reference evidence="2 3" key="1">
    <citation type="submission" date="2019-04" db="EMBL/GenBank/DDBJ databases">
        <title>Comparative genomics and transcriptomics to analyze fruiting body development in filamentous ascomycetes.</title>
        <authorList>
            <consortium name="DOE Joint Genome Institute"/>
            <person name="Lutkenhaus R."/>
            <person name="Traeger S."/>
            <person name="Breuer J."/>
            <person name="Kuo A."/>
            <person name="Lipzen A."/>
            <person name="Pangilinan J."/>
            <person name="Dilworth D."/>
            <person name="Sandor L."/>
            <person name="Poggeler S."/>
            <person name="Barry K."/>
            <person name="Grigoriev I.V."/>
            <person name="Nowrousian M."/>
        </authorList>
    </citation>
    <scope>NUCLEOTIDE SEQUENCE [LARGE SCALE GENOMIC DNA]</scope>
    <source>
        <strain evidence="2 3">CBS 389.68</strain>
    </source>
</reference>
<dbReference type="AlphaFoldDB" id="A0A4S2MVK5"/>